<dbReference type="GO" id="GO:0051536">
    <property type="term" value="F:iron-sulfur cluster binding"/>
    <property type="evidence" value="ECO:0007669"/>
    <property type="project" value="UniProtKB-KW"/>
</dbReference>
<gene>
    <name evidence="13" type="ORF">DIT97_31840</name>
</gene>
<evidence type="ECO:0000256" key="9">
    <source>
        <dbReference type="ARBA" id="ARBA00023014"/>
    </source>
</evidence>
<dbReference type="InterPro" id="IPR000192">
    <property type="entry name" value="Aminotrans_V_dom"/>
</dbReference>
<dbReference type="RefSeq" id="WP_155366719.1">
    <property type="nucleotide sequence ID" value="NZ_CAXAST010000016.1"/>
</dbReference>
<comment type="caution">
    <text evidence="13">The sequence shown here is derived from an EMBL/GenBank/DDBJ whole genome shotgun (WGS) entry which is preliminary data.</text>
</comment>
<evidence type="ECO:0000256" key="1">
    <source>
        <dbReference type="ARBA" id="ARBA00001933"/>
    </source>
</evidence>
<comment type="function">
    <text evidence="2">Catalyzes the removal of elemental sulfur atoms from cysteine to produce alanine. Seems to participate in the biosynthesis of the nitrogenase metalloclusters by providing the inorganic sulfur required for the Fe-S core formation.</text>
</comment>
<name>A0A3D3RIB1_9PLAN</name>
<evidence type="ECO:0000313" key="13">
    <source>
        <dbReference type="EMBL" id="HCO27370.1"/>
    </source>
</evidence>
<feature type="domain" description="Aminotransferase class V" evidence="12">
    <location>
        <begin position="5"/>
        <end position="366"/>
    </location>
</feature>
<dbReference type="EMBL" id="DQAY01000196">
    <property type="protein sequence ID" value="HCO27370.1"/>
    <property type="molecule type" value="Genomic_DNA"/>
</dbReference>
<comment type="cofactor">
    <cofactor evidence="1 11">
        <name>pyridoxal 5'-phosphate</name>
        <dbReference type="ChEBI" id="CHEBI:597326"/>
    </cofactor>
</comment>
<keyword evidence="5" id="KW-0808">Transferase</keyword>
<keyword evidence="6" id="KW-0479">Metal-binding</keyword>
<evidence type="ECO:0000256" key="3">
    <source>
        <dbReference type="ARBA" id="ARBA00006490"/>
    </source>
</evidence>
<dbReference type="PIRSF" id="PIRSF005572">
    <property type="entry name" value="NifS"/>
    <property type="match status" value="1"/>
</dbReference>
<dbReference type="Proteomes" id="UP000263642">
    <property type="component" value="Unassembled WGS sequence"/>
</dbReference>
<evidence type="ECO:0000256" key="2">
    <source>
        <dbReference type="ARBA" id="ARBA00003120"/>
    </source>
</evidence>
<dbReference type="EC" id="2.8.1.7" evidence="4"/>
<evidence type="ECO:0000256" key="5">
    <source>
        <dbReference type="ARBA" id="ARBA00022679"/>
    </source>
</evidence>
<dbReference type="AlphaFoldDB" id="A0A3D3RIB1"/>
<evidence type="ECO:0000256" key="8">
    <source>
        <dbReference type="ARBA" id="ARBA00023004"/>
    </source>
</evidence>
<keyword evidence="9" id="KW-0411">Iron-sulfur</keyword>
<evidence type="ECO:0000256" key="11">
    <source>
        <dbReference type="RuleBase" id="RU004504"/>
    </source>
</evidence>
<dbReference type="Gene3D" id="1.10.260.50">
    <property type="match status" value="1"/>
</dbReference>
<dbReference type="InterPro" id="IPR015424">
    <property type="entry name" value="PyrdxlP-dep_Trfase"/>
</dbReference>
<accession>A0A3D3RIB1</accession>
<dbReference type="Pfam" id="PF00266">
    <property type="entry name" value="Aminotran_5"/>
    <property type="match status" value="1"/>
</dbReference>
<dbReference type="PROSITE" id="PS00595">
    <property type="entry name" value="AA_TRANSFER_CLASS_5"/>
    <property type="match status" value="1"/>
</dbReference>
<dbReference type="GO" id="GO:0046872">
    <property type="term" value="F:metal ion binding"/>
    <property type="evidence" value="ECO:0007669"/>
    <property type="project" value="UniProtKB-KW"/>
</dbReference>
<keyword evidence="8" id="KW-0408">Iron</keyword>
<dbReference type="PANTHER" id="PTHR11601:SF34">
    <property type="entry name" value="CYSTEINE DESULFURASE"/>
    <property type="match status" value="1"/>
</dbReference>
<evidence type="ECO:0000256" key="7">
    <source>
        <dbReference type="ARBA" id="ARBA00022898"/>
    </source>
</evidence>
<dbReference type="Gene3D" id="3.90.1150.10">
    <property type="entry name" value="Aspartate Aminotransferase, domain 1"/>
    <property type="match status" value="1"/>
</dbReference>
<protein>
    <recommendedName>
        <fullName evidence="4">cysteine desulfurase</fullName>
        <ecNumber evidence="4">2.8.1.7</ecNumber>
    </recommendedName>
</protein>
<comment type="similarity">
    <text evidence="3">Belongs to the class-V pyridoxal-phosphate-dependent aminotransferase family. NifS/IscS subfamily.</text>
</comment>
<evidence type="ECO:0000256" key="6">
    <source>
        <dbReference type="ARBA" id="ARBA00022723"/>
    </source>
</evidence>
<dbReference type="PANTHER" id="PTHR11601">
    <property type="entry name" value="CYSTEINE DESULFURYLASE FAMILY MEMBER"/>
    <property type="match status" value="1"/>
</dbReference>
<evidence type="ECO:0000313" key="14">
    <source>
        <dbReference type="Proteomes" id="UP000263642"/>
    </source>
</evidence>
<proteinExistence type="inferred from homology"/>
<dbReference type="FunFam" id="3.40.640.10:FF:000084">
    <property type="entry name" value="IscS-like cysteine desulfurase"/>
    <property type="match status" value="1"/>
</dbReference>
<reference evidence="13 14" key="1">
    <citation type="journal article" date="2018" name="Nat. Biotechnol.">
        <title>A standardized bacterial taxonomy based on genome phylogeny substantially revises the tree of life.</title>
        <authorList>
            <person name="Parks D.H."/>
            <person name="Chuvochina M."/>
            <person name="Waite D.W."/>
            <person name="Rinke C."/>
            <person name="Skarshewski A."/>
            <person name="Chaumeil P.A."/>
            <person name="Hugenholtz P."/>
        </authorList>
    </citation>
    <scope>NUCLEOTIDE SEQUENCE [LARGE SCALE GENOMIC DNA]</scope>
    <source>
        <strain evidence="13">UBA9375</strain>
    </source>
</reference>
<dbReference type="InterPro" id="IPR015422">
    <property type="entry name" value="PyrdxlP-dep_Trfase_small"/>
</dbReference>
<dbReference type="InterPro" id="IPR020578">
    <property type="entry name" value="Aminotrans_V_PyrdxlP_BS"/>
</dbReference>
<organism evidence="13 14">
    <name type="scientific">Gimesia maris</name>
    <dbReference type="NCBI Taxonomy" id="122"/>
    <lineage>
        <taxon>Bacteria</taxon>
        <taxon>Pseudomonadati</taxon>
        <taxon>Planctomycetota</taxon>
        <taxon>Planctomycetia</taxon>
        <taxon>Planctomycetales</taxon>
        <taxon>Planctomycetaceae</taxon>
        <taxon>Gimesia</taxon>
    </lineage>
</organism>
<dbReference type="GO" id="GO:0031071">
    <property type="term" value="F:cysteine desulfurase activity"/>
    <property type="evidence" value="ECO:0007669"/>
    <property type="project" value="UniProtKB-EC"/>
</dbReference>
<dbReference type="InterPro" id="IPR016454">
    <property type="entry name" value="Cysteine_dSase"/>
</dbReference>
<keyword evidence="7" id="KW-0663">Pyridoxal phosphate</keyword>
<evidence type="ECO:0000256" key="10">
    <source>
        <dbReference type="ARBA" id="ARBA00050776"/>
    </source>
</evidence>
<dbReference type="SUPFAM" id="SSF53383">
    <property type="entry name" value="PLP-dependent transferases"/>
    <property type="match status" value="1"/>
</dbReference>
<evidence type="ECO:0000256" key="4">
    <source>
        <dbReference type="ARBA" id="ARBA00012239"/>
    </source>
</evidence>
<evidence type="ECO:0000259" key="12">
    <source>
        <dbReference type="Pfam" id="PF00266"/>
    </source>
</evidence>
<dbReference type="InterPro" id="IPR015421">
    <property type="entry name" value="PyrdxlP-dep_Trfase_major"/>
</dbReference>
<comment type="catalytic activity">
    <reaction evidence="10">
        <text>(sulfur carrier)-H + L-cysteine = (sulfur carrier)-SH + L-alanine</text>
        <dbReference type="Rhea" id="RHEA:43892"/>
        <dbReference type="Rhea" id="RHEA-COMP:14737"/>
        <dbReference type="Rhea" id="RHEA-COMP:14739"/>
        <dbReference type="ChEBI" id="CHEBI:29917"/>
        <dbReference type="ChEBI" id="CHEBI:35235"/>
        <dbReference type="ChEBI" id="CHEBI:57972"/>
        <dbReference type="ChEBI" id="CHEBI:64428"/>
        <dbReference type="EC" id="2.8.1.7"/>
    </reaction>
</comment>
<sequence length="382" mass="41172">MRELVYLDFNATTPLADQVVEAMEPYLREAYGNPSSLHWSGVPARDAIETARSQVASLLCCDATEIVFTSGGSESNNQALKGIYFTKRSATPVPHFIFSQIEHPTIREPCRFLQSLGAELTCVPVDGQGLVDPAEVRRAIRKNTVLISIMHANNEVGTIQPLEEIAAIARENEIPCHTDAAQSVGKIPVDLDALGVDLLTVASHKLYGPKGVGALYVREGLELEPLVHGAGQEAARRAGTENILEIVGLGAACALAQQTLKQTETRELRDSFWQKLKSIFGEDVVLNGHPELRLPNTLNVSFPDHIGGEILARLPWLAASTGSACHAGSVEISPVLAAMGVSQEIGLGTVRFSLGRTTTRSEIDQVLQGLIQIIGKSTEQKM</sequence>
<dbReference type="Gene3D" id="3.40.640.10">
    <property type="entry name" value="Type I PLP-dependent aspartate aminotransferase-like (Major domain)"/>
    <property type="match status" value="1"/>
</dbReference>